<name>A0A7R6PN34_9BACT</name>
<accession>A0A7R6PN34</accession>
<feature type="domain" description="Peptidase S9 prolyl oligopeptidase catalytic" evidence="1">
    <location>
        <begin position="527"/>
        <end position="722"/>
    </location>
</feature>
<dbReference type="InterPro" id="IPR001375">
    <property type="entry name" value="Peptidase_S9_cat"/>
</dbReference>
<dbReference type="Proteomes" id="UP000595564">
    <property type="component" value="Chromosome"/>
</dbReference>
<keyword evidence="3" id="KW-0378">Hydrolase</keyword>
<reference evidence="3 4" key="1">
    <citation type="journal article" date="2012" name="Extremophiles">
        <title>Thermotomaculum hydrothermale gen. nov., sp. nov., a novel heterotrophic thermophile within the phylum Acidobacteria from a deep-sea hydrothermal vent chimney in the Southern Okinawa Trough.</title>
        <authorList>
            <person name="Izumi H."/>
            <person name="Nunoura T."/>
            <person name="Miyazaki M."/>
            <person name="Mino S."/>
            <person name="Toki T."/>
            <person name="Takai K."/>
            <person name="Sako Y."/>
            <person name="Sawabe T."/>
            <person name="Nakagawa S."/>
        </authorList>
    </citation>
    <scope>NUCLEOTIDE SEQUENCE [LARGE SCALE GENOMIC DNA]</scope>
    <source>
        <strain evidence="3 4">AC55</strain>
    </source>
</reference>
<feature type="domain" description="Dipeptidylpeptidase IV N-terminal" evidence="2">
    <location>
        <begin position="120"/>
        <end position="438"/>
    </location>
</feature>
<evidence type="ECO:0000259" key="2">
    <source>
        <dbReference type="Pfam" id="PF00930"/>
    </source>
</evidence>
<dbReference type="Gene3D" id="3.40.50.1820">
    <property type="entry name" value="alpha/beta hydrolase"/>
    <property type="match status" value="1"/>
</dbReference>
<dbReference type="AlphaFoldDB" id="A0A7R6PN34"/>
<dbReference type="SUPFAM" id="SSF53474">
    <property type="entry name" value="alpha/beta-Hydrolases"/>
    <property type="match status" value="1"/>
</dbReference>
<evidence type="ECO:0000313" key="4">
    <source>
        <dbReference type="Proteomes" id="UP000595564"/>
    </source>
</evidence>
<dbReference type="InterPro" id="IPR050278">
    <property type="entry name" value="Serine_Prot_S9B/DPPIV"/>
</dbReference>
<protein>
    <submittedName>
        <fullName evidence="3">Dipeptidyl-peptidase 4</fullName>
        <ecNumber evidence="3">3.4.14.5</ecNumber>
    </submittedName>
</protein>
<sequence length="722" mass="84458">MKKKSLFLIIFTILSVNLYADKLLDNVISHLKGSKPRMMAFKWSPSSNYIGFLSDKDNNFILDLWIYDLKTGKERELINASKFKIKESEAEKQLKERMRIGNSGIIFFHWFHNGDRILFNLSGNIYTVEVKSGKIEKLPINVKPVLFPIISNNDTKIAFVSKGNVYVYLLNSKKTIQITKDASKDKYYGMAEFAASEELDRFSGLWFSPDGKKLLYTFVDETKMDKYPIVINTSLKPKYTLQNYPFAGGKNAVVKLFIADFNGEKFESKEIKFPLKKEYYLARVYFYGNNPFIYIINRKQNILYKYLYKKDELSLLSKETSKDWINLDSNYYYWKEKNAILFTSEKTPSAYRHLFIFKNNRIEQLTKGEWEIKSFKGFDGEKLYFTANITHPNNVDFAVYNFKTKGIKVLTKKKGYHIISMSPDCKYYIDTYSNRSTPFEKYLVNLKTGEKKLFEKTGIEKIEGLKPCKVEEVSFKNKEGIRFFGVLMYPENIKKGGKIPLIVYTYGGPHAQVCTNFFNPWDYYWFRYFTTKGYAVFKMDNRGSAGRGHKFESPIYRDMGDLEIKDQIEGVKYIVNKFPFIDINRVGIWGWSYGGYMTLTAMTKFAPFFKVGVAVAPVSDWHLYDTAYTERYMDLPQNNKEGYEKSSPLNYVEKLQGKLLILHGVSDDNVHFQNTELFLKKAIENGKKVDLMVFPGKKHSIRGRKTREYLFKRITEYFLNNL</sequence>
<dbReference type="EC" id="3.4.14.5" evidence="3"/>
<dbReference type="KEGG" id="thyd:TTHT_0535"/>
<dbReference type="RefSeq" id="WP_201328462.1">
    <property type="nucleotide sequence ID" value="NZ_AP017470.1"/>
</dbReference>
<dbReference type="Pfam" id="PF00930">
    <property type="entry name" value="DPPIV_N"/>
    <property type="match status" value="1"/>
</dbReference>
<dbReference type="GO" id="GO:0006508">
    <property type="term" value="P:proteolysis"/>
    <property type="evidence" value="ECO:0007669"/>
    <property type="project" value="InterPro"/>
</dbReference>
<organism evidence="3 4">
    <name type="scientific">Thermotomaculum hydrothermale</name>
    <dbReference type="NCBI Taxonomy" id="981385"/>
    <lineage>
        <taxon>Bacteria</taxon>
        <taxon>Pseudomonadati</taxon>
        <taxon>Acidobacteriota</taxon>
        <taxon>Holophagae</taxon>
        <taxon>Thermotomaculales</taxon>
        <taxon>Thermotomaculaceae</taxon>
        <taxon>Thermotomaculum</taxon>
    </lineage>
</organism>
<dbReference type="InterPro" id="IPR002469">
    <property type="entry name" value="Peptidase_S9B_N"/>
</dbReference>
<dbReference type="GO" id="GO:0008239">
    <property type="term" value="F:dipeptidyl-peptidase activity"/>
    <property type="evidence" value="ECO:0007669"/>
    <property type="project" value="UniProtKB-EC"/>
</dbReference>
<proteinExistence type="predicted"/>
<dbReference type="SUPFAM" id="SSF82171">
    <property type="entry name" value="DPP6 N-terminal domain-like"/>
    <property type="match status" value="1"/>
</dbReference>
<keyword evidence="4" id="KW-1185">Reference proteome</keyword>
<dbReference type="Pfam" id="PF00326">
    <property type="entry name" value="Peptidase_S9"/>
    <property type="match status" value="1"/>
</dbReference>
<dbReference type="EMBL" id="AP017470">
    <property type="protein sequence ID" value="BBB32121.1"/>
    <property type="molecule type" value="Genomic_DNA"/>
</dbReference>
<evidence type="ECO:0000259" key="1">
    <source>
        <dbReference type="Pfam" id="PF00326"/>
    </source>
</evidence>
<dbReference type="Gene3D" id="2.140.10.30">
    <property type="entry name" value="Dipeptidylpeptidase IV, N-terminal domain"/>
    <property type="match status" value="1"/>
</dbReference>
<gene>
    <name evidence="3" type="ORF">TTHT_0535</name>
</gene>
<dbReference type="PANTHER" id="PTHR11731:SF193">
    <property type="entry name" value="DIPEPTIDYL PEPTIDASE 9"/>
    <property type="match status" value="1"/>
</dbReference>
<dbReference type="GO" id="GO:0008236">
    <property type="term" value="F:serine-type peptidase activity"/>
    <property type="evidence" value="ECO:0007669"/>
    <property type="project" value="InterPro"/>
</dbReference>
<dbReference type="PANTHER" id="PTHR11731">
    <property type="entry name" value="PROTEASE FAMILY S9B,C DIPEPTIDYL-PEPTIDASE IV-RELATED"/>
    <property type="match status" value="1"/>
</dbReference>
<dbReference type="InterPro" id="IPR029058">
    <property type="entry name" value="AB_hydrolase_fold"/>
</dbReference>
<evidence type="ECO:0000313" key="3">
    <source>
        <dbReference type="EMBL" id="BBB32121.1"/>
    </source>
</evidence>